<feature type="region of interest" description="Disordered" evidence="1">
    <location>
        <begin position="70"/>
        <end position="89"/>
    </location>
</feature>
<organism evidence="2 3">
    <name type="scientific">Arthrobacter phage Qui</name>
    <dbReference type="NCBI Taxonomy" id="2603260"/>
    <lineage>
        <taxon>Viruses</taxon>
        <taxon>Duplodnaviria</taxon>
        <taxon>Heunggongvirae</taxon>
        <taxon>Uroviricota</taxon>
        <taxon>Caudoviricetes</taxon>
        <taxon>Quivirus</taxon>
        <taxon>Quivirus qui</taxon>
    </lineage>
</organism>
<proteinExistence type="predicted"/>
<protein>
    <submittedName>
        <fullName evidence="2">Uncharacterized protein</fullName>
    </submittedName>
</protein>
<dbReference type="KEGG" id="vg:77936516"/>
<evidence type="ECO:0000313" key="2">
    <source>
        <dbReference type="EMBL" id="QED11644.1"/>
    </source>
</evidence>
<accession>A0A5B8WG03</accession>
<evidence type="ECO:0000313" key="3">
    <source>
        <dbReference type="Proteomes" id="UP000321915"/>
    </source>
</evidence>
<dbReference type="EMBL" id="MN183282">
    <property type="protein sequence ID" value="QED11644.1"/>
    <property type="molecule type" value="Genomic_DNA"/>
</dbReference>
<name>A0A5B8WG03_9CAUD</name>
<sequence length="89" mass="10100">MAGSYNHAVSKRAGKLLNNQNFTGMIENLGDAYEMAEEMYGMIHYLAAKVERLTDDQMQKDIVEEARKNYRRGLQMSPGVQPESRTTTV</sequence>
<gene>
    <name evidence="2" type="primary">155</name>
    <name evidence="2" type="ORF">SEA_QUI_155</name>
</gene>
<keyword evidence="3" id="KW-1185">Reference proteome</keyword>
<evidence type="ECO:0000256" key="1">
    <source>
        <dbReference type="SAM" id="MobiDB-lite"/>
    </source>
</evidence>
<dbReference type="RefSeq" id="YP_010660521.1">
    <property type="nucleotide sequence ID" value="NC_070877.1"/>
</dbReference>
<reference evidence="2 3" key="1">
    <citation type="submission" date="2019-07" db="EMBL/GenBank/DDBJ databases">
        <authorList>
            <person name="Abdullah A."/>
            <person name="Lima G.C."/>
            <person name="Cuneo C.K."/>
            <person name="Ennest D.C."/>
            <person name="Fritz K.J."/>
            <person name="Johnson B.T."/>
            <person name="Larson S.M."/>
            <person name="Lemunyete M.N."/>
            <person name="Murray M.B."/>
            <person name="Osmond D.E."/>
            <person name="Patras K.A."/>
            <person name="Ransibrahmanakul S."/>
            <person name="Simpson K.A."/>
            <person name="Thull B.S."/>
            <person name="Wetzel S."/>
            <person name="Bonilla J.A."/>
            <person name="Klyczek K."/>
            <person name="Garlena R.A."/>
            <person name="Russell D.A."/>
            <person name="Pope W.H."/>
            <person name="Jacobs-Sera D."/>
            <person name="Hatfull G.F."/>
        </authorList>
    </citation>
    <scope>NUCLEOTIDE SEQUENCE [LARGE SCALE GENOMIC DNA]</scope>
</reference>
<dbReference type="GeneID" id="77936516"/>
<dbReference type="Proteomes" id="UP000321915">
    <property type="component" value="Segment"/>
</dbReference>